<organism evidence="5 6">
    <name type="scientific">Mytilus galloprovincialis</name>
    <name type="common">Mediterranean mussel</name>
    <dbReference type="NCBI Taxonomy" id="29158"/>
    <lineage>
        <taxon>Eukaryota</taxon>
        <taxon>Metazoa</taxon>
        <taxon>Spiralia</taxon>
        <taxon>Lophotrochozoa</taxon>
        <taxon>Mollusca</taxon>
        <taxon>Bivalvia</taxon>
        <taxon>Autobranchia</taxon>
        <taxon>Pteriomorphia</taxon>
        <taxon>Mytilida</taxon>
        <taxon>Mytiloidea</taxon>
        <taxon>Mytilidae</taxon>
        <taxon>Mytilinae</taxon>
        <taxon>Mytilus</taxon>
    </lineage>
</organism>
<dbReference type="SUPFAM" id="SSF46689">
    <property type="entry name" value="Homeodomain-like"/>
    <property type="match status" value="2"/>
</dbReference>
<dbReference type="InterPro" id="IPR006600">
    <property type="entry name" value="HTH_CenpB_DNA-bd_dom"/>
</dbReference>
<dbReference type="InterPro" id="IPR004875">
    <property type="entry name" value="DDE_SF_endonuclease_dom"/>
</dbReference>
<accession>A0A8B6CS34</accession>
<dbReference type="Pfam" id="PF03184">
    <property type="entry name" value="DDE_1"/>
    <property type="match status" value="1"/>
</dbReference>
<keyword evidence="2" id="KW-0238">DNA-binding</keyword>
<evidence type="ECO:0000313" key="5">
    <source>
        <dbReference type="EMBL" id="VDI08326.1"/>
    </source>
</evidence>
<reference evidence="5" key="1">
    <citation type="submission" date="2018-11" db="EMBL/GenBank/DDBJ databases">
        <authorList>
            <person name="Alioto T."/>
            <person name="Alioto T."/>
        </authorList>
    </citation>
    <scope>NUCLEOTIDE SEQUENCE</scope>
</reference>
<dbReference type="InterPro" id="IPR050863">
    <property type="entry name" value="CenT-Element_Derived"/>
</dbReference>
<protein>
    <recommendedName>
        <fullName evidence="4">HTH CENPB-type domain-containing protein</fullName>
    </recommendedName>
</protein>
<proteinExistence type="predicted"/>
<keyword evidence="6" id="KW-1185">Reference proteome</keyword>
<dbReference type="PROSITE" id="PS51253">
    <property type="entry name" value="HTH_CENPB"/>
    <property type="match status" value="1"/>
</dbReference>
<evidence type="ECO:0000259" key="4">
    <source>
        <dbReference type="PROSITE" id="PS51253"/>
    </source>
</evidence>
<dbReference type="InterPro" id="IPR009057">
    <property type="entry name" value="Homeodomain-like_sf"/>
</dbReference>
<dbReference type="EMBL" id="UYJE01002162">
    <property type="protein sequence ID" value="VDI08326.1"/>
    <property type="molecule type" value="Genomic_DNA"/>
</dbReference>
<dbReference type="GO" id="GO:0003677">
    <property type="term" value="F:DNA binding"/>
    <property type="evidence" value="ECO:0007669"/>
    <property type="project" value="UniProtKB-KW"/>
</dbReference>
<evidence type="ECO:0000256" key="2">
    <source>
        <dbReference type="ARBA" id="ARBA00023125"/>
    </source>
</evidence>
<sequence>CQRKKDQKQDQTKLLAAVRSVSRGKSLSATARLYGVPKTTLNDHSKGRLRGCTTGPGRKLSLTMEEEQFLINYIKYMADRGRPLTNRMLKKFATAILRRKEHDTQIDKNRGPSDKWCQRFRKRHPEIKLRKPDKASNPRMEVTREDIEEYYDLLESTIDSLGLKDKPECIFNCDETGISGKEVIRGKVLVKSSQHPYQEIMNGGGGHLSINMAISAAGNCLPLMLIFAKHMPRNLDGLPGDWMLELSKKGYMNGDLFLTWFKDLFIPHCGRQRPVILIMDNLASHLSPDIIDVAKRNRIELLCLPPNSTHLLQPLDVAVFHKFKGEYSKLMNQLGYSFTSIPREKVPHVVKFALNAMCPQDYITAFRRAGIRPVNRSIVLESGKQALRSRQEIENPGTLVDIGIIPEALIDIFPAIPEKSKTKRSTCKGARLITADKQTDQENPYNPQPQIPENLKSQFHRLLLFNLLKELGQVVDQNLQKRVNRTKIQDQSQSKRFKIRISMLKFI</sequence>
<dbReference type="Pfam" id="PF03221">
    <property type="entry name" value="HTH_Tnp_Tc5"/>
    <property type="match status" value="1"/>
</dbReference>
<dbReference type="InterPro" id="IPR036397">
    <property type="entry name" value="RNaseH_sf"/>
</dbReference>
<dbReference type="Pfam" id="PF05225">
    <property type="entry name" value="HTH_psq"/>
    <property type="match status" value="1"/>
</dbReference>
<dbReference type="Proteomes" id="UP000596742">
    <property type="component" value="Unassembled WGS sequence"/>
</dbReference>
<keyword evidence="3" id="KW-0539">Nucleus</keyword>
<dbReference type="PANTHER" id="PTHR19303:SF74">
    <property type="entry name" value="POGO TRANSPOSABLE ELEMENT WITH KRAB DOMAIN"/>
    <property type="match status" value="1"/>
</dbReference>
<dbReference type="OrthoDB" id="6148415at2759"/>
<feature type="domain" description="HTH CENPB-type" evidence="4">
    <location>
        <begin position="54"/>
        <end position="130"/>
    </location>
</feature>
<evidence type="ECO:0000256" key="3">
    <source>
        <dbReference type="ARBA" id="ARBA00023242"/>
    </source>
</evidence>
<evidence type="ECO:0000313" key="6">
    <source>
        <dbReference type="Proteomes" id="UP000596742"/>
    </source>
</evidence>
<dbReference type="SMART" id="SM00674">
    <property type="entry name" value="CENPB"/>
    <property type="match status" value="1"/>
</dbReference>
<evidence type="ECO:0000256" key="1">
    <source>
        <dbReference type="ARBA" id="ARBA00004123"/>
    </source>
</evidence>
<dbReference type="GO" id="GO:0005634">
    <property type="term" value="C:nucleus"/>
    <property type="evidence" value="ECO:0007669"/>
    <property type="project" value="UniProtKB-SubCell"/>
</dbReference>
<gene>
    <name evidence="5" type="ORF">MGAL_10B041717</name>
</gene>
<dbReference type="InterPro" id="IPR007889">
    <property type="entry name" value="HTH_Psq"/>
</dbReference>
<feature type="non-terminal residue" evidence="5">
    <location>
        <position position="1"/>
    </location>
</feature>
<dbReference type="Gene3D" id="3.30.420.10">
    <property type="entry name" value="Ribonuclease H-like superfamily/Ribonuclease H"/>
    <property type="match status" value="1"/>
</dbReference>
<dbReference type="PANTHER" id="PTHR19303">
    <property type="entry name" value="TRANSPOSON"/>
    <property type="match status" value="1"/>
</dbReference>
<name>A0A8B6CS34_MYTGA</name>
<dbReference type="AlphaFoldDB" id="A0A8B6CS34"/>
<comment type="subcellular location">
    <subcellularLocation>
        <location evidence="1">Nucleus</location>
    </subcellularLocation>
</comment>
<comment type="caution">
    <text evidence="5">The sequence shown here is derived from an EMBL/GenBank/DDBJ whole genome shotgun (WGS) entry which is preliminary data.</text>
</comment>
<dbReference type="Gene3D" id="1.10.10.60">
    <property type="entry name" value="Homeodomain-like"/>
    <property type="match status" value="1"/>
</dbReference>